<evidence type="ECO:0000313" key="8">
    <source>
        <dbReference type="Proteomes" id="UP000298787"/>
    </source>
</evidence>
<feature type="compositionally biased region" description="Low complexity" evidence="5">
    <location>
        <begin position="85"/>
        <end position="114"/>
    </location>
</feature>
<evidence type="ECO:0000256" key="4">
    <source>
        <dbReference type="PROSITE-ProRule" id="PRU00125"/>
    </source>
</evidence>
<dbReference type="PROSITE" id="PS00478">
    <property type="entry name" value="LIM_DOMAIN_1"/>
    <property type="match status" value="1"/>
</dbReference>
<feature type="region of interest" description="Disordered" evidence="5">
    <location>
        <begin position="1"/>
        <end position="61"/>
    </location>
</feature>
<evidence type="ECO:0000259" key="6">
    <source>
        <dbReference type="PROSITE" id="PS50023"/>
    </source>
</evidence>
<dbReference type="GO" id="GO:0046872">
    <property type="term" value="F:metal ion binding"/>
    <property type="evidence" value="ECO:0007669"/>
    <property type="project" value="UniProtKB-KW"/>
</dbReference>
<feature type="domain" description="LIM zinc-binding" evidence="6">
    <location>
        <begin position="418"/>
        <end position="484"/>
    </location>
</feature>
<dbReference type="EMBL" id="CM014079">
    <property type="protein sequence ID" value="TKS66888.1"/>
    <property type="molecule type" value="Genomic_DNA"/>
</dbReference>
<dbReference type="GO" id="GO:0005737">
    <property type="term" value="C:cytoplasm"/>
    <property type="evidence" value="ECO:0007669"/>
    <property type="project" value="TreeGrafter"/>
</dbReference>
<dbReference type="Proteomes" id="UP000298787">
    <property type="component" value="Chromosome 2"/>
</dbReference>
<feature type="compositionally biased region" description="Low complexity" evidence="5">
    <location>
        <begin position="366"/>
        <end position="380"/>
    </location>
</feature>
<feature type="region of interest" description="Disordered" evidence="5">
    <location>
        <begin position="277"/>
        <end position="380"/>
    </location>
</feature>
<keyword evidence="1 4" id="KW-0479">Metal-binding</keyword>
<keyword evidence="3 4" id="KW-0440">LIM domain</keyword>
<feature type="compositionally biased region" description="Polar residues" evidence="5">
    <location>
        <begin position="1"/>
        <end position="14"/>
    </location>
</feature>
<accession>A0A4U5TZP2</accession>
<feature type="compositionally biased region" description="Polar residues" evidence="5">
    <location>
        <begin position="39"/>
        <end position="48"/>
    </location>
</feature>
<dbReference type="InterPro" id="IPR001781">
    <property type="entry name" value="Znf_LIM"/>
</dbReference>
<feature type="compositionally biased region" description="Low complexity" evidence="5">
    <location>
        <begin position="324"/>
        <end position="339"/>
    </location>
</feature>
<evidence type="ECO:0000256" key="2">
    <source>
        <dbReference type="ARBA" id="ARBA00022833"/>
    </source>
</evidence>
<feature type="compositionally biased region" description="Polar residues" evidence="5">
    <location>
        <begin position="115"/>
        <end position="143"/>
    </location>
</feature>
<dbReference type="PANTHER" id="PTHR15468:SF7">
    <property type="entry name" value="SCIELLIN"/>
    <property type="match status" value="1"/>
</dbReference>
<dbReference type="PROSITE" id="PS50023">
    <property type="entry name" value="LIM_DOMAIN_2"/>
    <property type="match status" value="1"/>
</dbReference>
<gene>
    <name evidence="7" type="ORF">D9C73_001789</name>
</gene>
<feature type="compositionally biased region" description="Low complexity" evidence="5">
    <location>
        <begin position="282"/>
        <end position="297"/>
    </location>
</feature>
<evidence type="ECO:0000256" key="1">
    <source>
        <dbReference type="ARBA" id="ARBA00022723"/>
    </source>
</evidence>
<keyword evidence="8" id="KW-1185">Reference proteome</keyword>
<evidence type="ECO:0000256" key="3">
    <source>
        <dbReference type="ARBA" id="ARBA00023038"/>
    </source>
</evidence>
<dbReference type="SMART" id="SM00132">
    <property type="entry name" value="LIM"/>
    <property type="match status" value="1"/>
</dbReference>
<dbReference type="AlphaFoldDB" id="A0A4U5TZP2"/>
<keyword evidence="2 4" id="KW-0862">Zinc</keyword>
<organism evidence="7 8">
    <name type="scientific">Collichthys lucidus</name>
    <name type="common">Big head croaker</name>
    <name type="synonym">Sciaena lucida</name>
    <dbReference type="NCBI Taxonomy" id="240159"/>
    <lineage>
        <taxon>Eukaryota</taxon>
        <taxon>Metazoa</taxon>
        <taxon>Chordata</taxon>
        <taxon>Craniata</taxon>
        <taxon>Vertebrata</taxon>
        <taxon>Euteleostomi</taxon>
        <taxon>Actinopterygii</taxon>
        <taxon>Neopterygii</taxon>
        <taxon>Teleostei</taxon>
        <taxon>Neoteleostei</taxon>
        <taxon>Acanthomorphata</taxon>
        <taxon>Eupercaria</taxon>
        <taxon>Sciaenidae</taxon>
        <taxon>Collichthys</taxon>
    </lineage>
</organism>
<dbReference type="PANTHER" id="PTHR15468">
    <property type="entry name" value="ZNF185"/>
    <property type="match status" value="1"/>
</dbReference>
<dbReference type="Gene3D" id="2.10.110.10">
    <property type="entry name" value="Cysteine Rich Protein"/>
    <property type="match status" value="1"/>
</dbReference>
<name>A0A4U5TZP2_COLLU</name>
<evidence type="ECO:0000313" key="7">
    <source>
        <dbReference type="EMBL" id="TKS66888.1"/>
    </source>
</evidence>
<feature type="region of interest" description="Disordered" evidence="5">
    <location>
        <begin position="74"/>
        <end position="143"/>
    </location>
</feature>
<dbReference type="STRING" id="240159.A0A4U5TZP2"/>
<protein>
    <submittedName>
        <fullName evidence="7">Sciellin</fullName>
    </submittedName>
</protein>
<evidence type="ECO:0000256" key="5">
    <source>
        <dbReference type="SAM" id="MobiDB-lite"/>
    </source>
</evidence>
<feature type="compositionally biased region" description="Basic and acidic residues" evidence="5">
    <location>
        <begin position="354"/>
        <end position="364"/>
    </location>
</feature>
<sequence length="487" mass="54116">MSRYSSTTKTSLLKDNSWIRKADDEDEDVDRDPNFGRSVLSQYKSTENLGGADTEEITTTKTIRTSTSVQALTKRFSGSQDELRSSTLPSSKTTSTYTKSTTTTTVTERGGTESPPTTLRSPGTTTFTERVKSSSKGAQYTNYSPTRTTKVTETIVASDKDAEDKLYDTLIPSSIKNDYSPTDSKRTYSTTEIVTVKSSPDTDAEDKLYDTLIPSSIKNSPTDSKTIVSSSETVTLKSSLDSKRTYSTTEIVTVKSSPDTDAEDKLYDTLIPSSIKNDYTDSKTTVSSSETVTVKSSPDGPVDDLYDTLLPKSITSPTRDESPTYSSTFTTRRSYSSYTDDVPSVRTTTISTRPSEDYSSDRKYSYTRSDSSSITSPSTYTTTYRSSSSDDILSDTSYSKSSIKSLYASPERTVLEKDLCTYCRKPFNGDAKMILDDMKINCHAHCFKCEVCDGTLGHMKAGDSMWIYKRMVHCENCFEVTREKWRR</sequence>
<reference evidence="7 8" key="1">
    <citation type="submission" date="2019-01" db="EMBL/GenBank/DDBJ databases">
        <title>Genome Assembly of Collichthys lucidus.</title>
        <authorList>
            <person name="Cai M."/>
            <person name="Xiao S."/>
        </authorList>
    </citation>
    <scope>NUCLEOTIDE SEQUENCE [LARGE SCALE GENOMIC DNA]</scope>
    <source>
        <strain evidence="7">JT15FE1705JMU</strain>
        <tissue evidence="7">Muscle</tissue>
    </source>
</reference>
<dbReference type="GO" id="GO:0008544">
    <property type="term" value="P:epidermis development"/>
    <property type="evidence" value="ECO:0007669"/>
    <property type="project" value="TreeGrafter"/>
</dbReference>
<dbReference type="InterPro" id="IPR052621">
    <property type="entry name" value="Cell_Prolif/Cornif_Regul"/>
</dbReference>
<proteinExistence type="predicted"/>